<dbReference type="Pfam" id="PF00400">
    <property type="entry name" value="WD40"/>
    <property type="match status" value="1"/>
</dbReference>
<dbReference type="InterPro" id="IPR001680">
    <property type="entry name" value="WD40_rpt"/>
</dbReference>
<gene>
    <name evidence="8" type="ORF">N7G274_002189</name>
</gene>
<comment type="similarity">
    <text evidence="5">Belongs to the DPH7 family.</text>
</comment>
<evidence type="ECO:0000313" key="8">
    <source>
        <dbReference type="EMBL" id="KAL2045758.1"/>
    </source>
</evidence>
<keyword evidence="9" id="KW-1185">Reference proteome</keyword>
<keyword evidence="2" id="KW-0853">WD repeat</keyword>
<evidence type="ECO:0000256" key="1">
    <source>
        <dbReference type="ARBA" id="ARBA00005156"/>
    </source>
</evidence>
<dbReference type="InterPro" id="IPR015943">
    <property type="entry name" value="WD40/YVTN_repeat-like_dom_sf"/>
</dbReference>
<evidence type="ECO:0000256" key="5">
    <source>
        <dbReference type="ARBA" id="ARBA00038092"/>
    </source>
</evidence>
<keyword evidence="3" id="KW-0677">Repeat</keyword>
<organism evidence="8 9">
    <name type="scientific">Stereocaulon virgatum</name>
    <dbReference type="NCBI Taxonomy" id="373712"/>
    <lineage>
        <taxon>Eukaryota</taxon>
        <taxon>Fungi</taxon>
        <taxon>Dikarya</taxon>
        <taxon>Ascomycota</taxon>
        <taxon>Pezizomycotina</taxon>
        <taxon>Lecanoromycetes</taxon>
        <taxon>OSLEUM clade</taxon>
        <taxon>Lecanoromycetidae</taxon>
        <taxon>Lecanorales</taxon>
        <taxon>Lecanorineae</taxon>
        <taxon>Stereocaulaceae</taxon>
        <taxon>Stereocaulon</taxon>
    </lineage>
</organism>
<evidence type="ECO:0000256" key="4">
    <source>
        <dbReference type="ARBA" id="ARBA00022801"/>
    </source>
</evidence>
<comment type="caution">
    <text evidence="8">The sequence shown here is derived from an EMBL/GenBank/DDBJ whole genome shotgun (WGS) entry which is preliminary data.</text>
</comment>
<sequence length="439" mass="48788">MSSASETNTESVQPWPVDVGEATTSITSIILDSQPSCLEFCLSNTEYFVLGTYVLEVDEKPKDSTAEIPKDDVILKKPQKRSGSLKLFRLEKYCLSCLQTITTPFAILDIHFLSVQKTTLVVATSEGSVQIYRLDLEKWGDKVTLIKESVVQLFDPSILVLSLACYPSFGSSLGGSPSLIAVSASDGQVLIFDHMRYITADRAKILGRSQAHSLEAWTVVWASSSRVTDEMFVPLYSGGDDSALCRHRSTAHALGTVGDHNDEIQHLQDPVRCDRNTHSAGVTAILPLLANWSKKDEFLLTGSYDEYVRVLVLPASGGRAQLLAKKCLGGGVWRLKLVDRVSSIREGTYFLILASCMHAGAKFLKVQSSNDHTNWSIKILTKFEEHKSMNYASDGRVESIDEFHSVGYTFVSTSFYDRKLCVWHTEHREGMMRLNPIRT</sequence>
<dbReference type="Proteomes" id="UP001590950">
    <property type="component" value="Unassembled WGS sequence"/>
</dbReference>
<evidence type="ECO:0000256" key="7">
    <source>
        <dbReference type="ARBA" id="ARBA00047551"/>
    </source>
</evidence>
<dbReference type="PANTHER" id="PTHR46042:SF1">
    <property type="entry name" value="DIPHTHINE METHYLTRANSFERASE"/>
    <property type="match status" value="1"/>
</dbReference>
<keyword evidence="4" id="KW-0378">Hydrolase</keyword>
<dbReference type="InterPro" id="IPR036322">
    <property type="entry name" value="WD40_repeat_dom_sf"/>
</dbReference>
<protein>
    <recommendedName>
        <fullName evidence="6">methylated diphthine methylhydrolase</fullName>
        <ecNumber evidence="6">3.1.1.97</ecNumber>
    </recommendedName>
</protein>
<reference evidence="8 9" key="1">
    <citation type="submission" date="2024-09" db="EMBL/GenBank/DDBJ databases">
        <title>Rethinking Asexuality: The Enigmatic Case of Functional Sexual Genes in Lepraria (Stereocaulaceae).</title>
        <authorList>
            <person name="Doellman M."/>
            <person name="Sun Y."/>
            <person name="Barcenas-Pena A."/>
            <person name="Lumbsch H.T."/>
            <person name="Grewe F."/>
        </authorList>
    </citation>
    <scope>NUCLEOTIDE SEQUENCE [LARGE SCALE GENOMIC DNA]</scope>
    <source>
        <strain evidence="8 9">Mercado 3170</strain>
    </source>
</reference>
<dbReference type="InterPro" id="IPR052415">
    <property type="entry name" value="Diphthine_MTase"/>
</dbReference>
<evidence type="ECO:0000256" key="6">
    <source>
        <dbReference type="ARBA" id="ARBA00039131"/>
    </source>
</evidence>
<evidence type="ECO:0000313" key="9">
    <source>
        <dbReference type="Proteomes" id="UP001590950"/>
    </source>
</evidence>
<dbReference type="SUPFAM" id="SSF50978">
    <property type="entry name" value="WD40 repeat-like"/>
    <property type="match status" value="1"/>
</dbReference>
<dbReference type="Gene3D" id="2.130.10.10">
    <property type="entry name" value="YVTN repeat-like/Quinoprotein amine dehydrogenase"/>
    <property type="match status" value="1"/>
</dbReference>
<comment type="catalytic activity">
    <reaction evidence="7">
        <text>diphthine methyl ester-[translation elongation factor 2] + H2O = diphthine-[translation elongation factor 2] + methanol + H(+)</text>
        <dbReference type="Rhea" id="RHEA:42656"/>
        <dbReference type="Rhea" id="RHEA-COMP:10172"/>
        <dbReference type="Rhea" id="RHEA-COMP:10173"/>
        <dbReference type="ChEBI" id="CHEBI:15377"/>
        <dbReference type="ChEBI" id="CHEBI:15378"/>
        <dbReference type="ChEBI" id="CHEBI:17790"/>
        <dbReference type="ChEBI" id="CHEBI:79005"/>
        <dbReference type="ChEBI" id="CHEBI:82696"/>
        <dbReference type="EC" id="3.1.1.97"/>
    </reaction>
</comment>
<evidence type="ECO:0000256" key="2">
    <source>
        <dbReference type="ARBA" id="ARBA00022574"/>
    </source>
</evidence>
<dbReference type="EMBL" id="JBEFKJ010000006">
    <property type="protein sequence ID" value="KAL2045758.1"/>
    <property type="molecule type" value="Genomic_DNA"/>
</dbReference>
<proteinExistence type="inferred from homology"/>
<dbReference type="PANTHER" id="PTHR46042">
    <property type="entry name" value="DIPHTHINE METHYLTRANSFERASE"/>
    <property type="match status" value="1"/>
</dbReference>
<accession>A0ABR4AQN0</accession>
<comment type="pathway">
    <text evidence="1">Protein modification; peptidyl-diphthamide biosynthesis.</text>
</comment>
<name>A0ABR4AQN0_9LECA</name>
<evidence type="ECO:0000256" key="3">
    <source>
        <dbReference type="ARBA" id="ARBA00022737"/>
    </source>
</evidence>
<dbReference type="EC" id="3.1.1.97" evidence="6"/>